<feature type="compositionally biased region" description="Polar residues" evidence="3">
    <location>
        <begin position="323"/>
        <end position="343"/>
    </location>
</feature>
<dbReference type="CDD" id="cd16906">
    <property type="entry name" value="YEATS_AF-9_like"/>
    <property type="match status" value="1"/>
</dbReference>
<feature type="compositionally biased region" description="Low complexity" evidence="3">
    <location>
        <begin position="245"/>
        <end position="255"/>
    </location>
</feature>
<dbReference type="Proteomes" id="UP000030764">
    <property type="component" value="Unassembled WGS sequence"/>
</dbReference>
<dbReference type="InterPro" id="IPR040930">
    <property type="entry name" value="AF-9_AHD"/>
</dbReference>
<evidence type="ECO:0000256" key="3">
    <source>
        <dbReference type="SAM" id="MobiDB-lite"/>
    </source>
</evidence>
<dbReference type="GO" id="GO:0045893">
    <property type="term" value="P:positive regulation of DNA-templated transcription"/>
    <property type="evidence" value="ECO:0007669"/>
    <property type="project" value="TreeGrafter"/>
</dbReference>
<feature type="region of interest" description="Disordered" evidence="3">
    <location>
        <begin position="277"/>
        <end position="384"/>
    </location>
</feature>
<dbReference type="InterPro" id="IPR052790">
    <property type="entry name" value="YEATS_domain"/>
</dbReference>
<dbReference type="Gene3D" id="2.60.40.1970">
    <property type="entry name" value="YEATS domain"/>
    <property type="match status" value="1"/>
</dbReference>
<comment type="subcellular location">
    <subcellularLocation>
        <location evidence="2">Nucleus</location>
    </subcellularLocation>
</comment>
<protein>
    <recommendedName>
        <fullName evidence="4">YEATS domain-containing protein</fullName>
    </recommendedName>
</protein>
<feature type="domain" description="YEATS" evidence="4">
    <location>
        <begin position="1"/>
        <end position="135"/>
    </location>
</feature>
<evidence type="ECO:0000313" key="6">
    <source>
        <dbReference type="EMBL" id="KFD72530.1"/>
    </source>
</evidence>
<feature type="compositionally biased region" description="Low complexity" evidence="3">
    <location>
        <begin position="312"/>
        <end position="322"/>
    </location>
</feature>
<accession>A0A085NST4</accession>
<feature type="compositionally biased region" description="Basic residues" evidence="3">
    <location>
        <begin position="281"/>
        <end position="291"/>
    </location>
</feature>
<keyword evidence="7" id="KW-1185">Reference proteome</keyword>
<dbReference type="EMBL" id="KL367477">
    <property type="protein sequence ID" value="KFD72530.1"/>
    <property type="molecule type" value="Genomic_DNA"/>
</dbReference>
<dbReference type="Gene3D" id="1.20.1270.290">
    <property type="match status" value="1"/>
</dbReference>
<evidence type="ECO:0000259" key="4">
    <source>
        <dbReference type="PROSITE" id="PS51037"/>
    </source>
</evidence>
<evidence type="ECO:0000256" key="1">
    <source>
        <dbReference type="ARBA" id="ARBA00023242"/>
    </source>
</evidence>
<feature type="compositionally biased region" description="Polar residues" evidence="3">
    <location>
        <begin position="294"/>
        <end position="306"/>
    </location>
</feature>
<proteinExistence type="predicted"/>
<feature type="region of interest" description="Disordered" evidence="3">
    <location>
        <begin position="219"/>
        <end position="256"/>
    </location>
</feature>
<organism evidence="6">
    <name type="scientific">Trichuris suis</name>
    <name type="common">pig whipworm</name>
    <dbReference type="NCBI Taxonomy" id="68888"/>
    <lineage>
        <taxon>Eukaryota</taxon>
        <taxon>Metazoa</taxon>
        <taxon>Ecdysozoa</taxon>
        <taxon>Nematoda</taxon>
        <taxon>Enoplea</taxon>
        <taxon>Dorylaimia</taxon>
        <taxon>Trichinellida</taxon>
        <taxon>Trichuridae</taxon>
        <taxon>Trichuris</taxon>
    </lineage>
</organism>
<sequence>MEKFVLRLEVGHESVMLDAPIPAEPYPHTHRWTVFVRSVSSVRLDSNLVEKVVFQLHEDFKCSRRVVTSAPFEVTETGYAGFAIPIVIRFVHCKREYNVEYDMNLRYVPQDKVKTIHSFEFVNPKPSLRKRLCHAKAELILPQRPNVSQPPSTSVVSNAFLDLFGEPLHVGAADKAKVARNGTHSSKALHGGDKATLADTDSCAAKEAAVIERKLAKKKLPPSVPSKTCQNGFVAKPTKVDTNGADDGSGCSSSDTVLCVETPTKLKLRISHLNVDDINKHNKKGKKRKRQRSDSGLDSEGSSAQLMPTEPSPSSQLPSSSSNRKLTQAAVTGQLMSPVSSNPSHRDSSHKASSSSSGQCSGGSSGFKHTCSPGKSGRNNRSDVDDTVVASDHRMSATSLTRLRDKIAAVKDPSLAQRIADLIAKHADFDVVAGHFLQFDLCTMNSKVIQMLESCFQKRS</sequence>
<dbReference type="GO" id="GO:0003682">
    <property type="term" value="F:chromatin binding"/>
    <property type="evidence" value="ECO:0007669"/>
    <property type="project" value="TreeGrafter"/>
</dbReference>
<dbReference type="GO" id="GO:0008023">
    <property type="term" value="C:transcription elongation factor complex"/>
    <property type="evidence" value="ECO:0007669"/>
    <property type="project" value="TreeGrafter"/>
</dbReference>
<dbReference type="Proteomes" id="UP000030758">
    <property type="component" value="Unassembled WGS sequence"/>
</dbReference>
<dbReference type="AlphaFoldDB" id="A0A085NST4"/>
<name>A0A085NST4_9BILA</name>
<gene>
    <name evidence="5" type="ORF">M513_04035</name>
    <name evidence="6" type="ORF">M514_04035</name>
</gene>
<dbReference type="Pfam" id="PF17793">
    <property type="entry name" value="AHD"/>
    <property type="match status" value="1"/>
</dbReference>
<dbReference type="InterPro" id="IPR038704">
    <property type="entry name" value="YEAST_sf"/>
</dbReference>
<evidence type="ECO:0000256" key="2">
    <source>
        <dbReference type="PROSITE-ProRule" id="PRU00376"/>
    </source>
</evidence>
<dbReference type="Pfam" id="PF03366">
    <property type="entry name" value="YEATS"/>
    <property type="match status" value="1"/>
</dbReference>
<dbReference type="PANTHER" id="PTHR47827:SF3">
    <property type="entry name" value="AF-9 ANC1 HOMOLOGY DOMAIN-CONTAINING PROTEIN"/>
    <property type="match status" value="1"/>
</dbReference>
<reference evidence="6 7" key="1">
    <citation type="journal article" date="2014" name="Nat. Genet.">
        <title>Genome and transcriptome of the porcine whipworm Trichuris suis.</title>
        <authorList>
            <person name="Jex A.R."/>
            <person name="Nejsum P."/>
            <person name="Schwarz E.M."/>
            <person name="Hu L."/>
            <person name="Young N.D."/>
            <person name="Hall R.S."/>
            <person name="Korhonen P.K."/>
            <person name="Liao S."/>
            <person name="Thamsborg S."/>
            <person name="Xia J."/>
            <person name="Xu P."/>
            <person name="Wang S."/>
            <person name="Scheerlinck J.P."/>
            <person name="Hofmann A."/>
            <person name="Sternberg P.W."/>
            <person name="Wang J."/>
            <person name="Gasser R.B."/>
        </authorList>
    </citation>
    <scope>NUCLEOTIDE SEQUENCE [LARGE SCALE GENOMIC DNA]</scope>
    <source>
        <strain evidence="6">DCEP-RM93F</strain>
        <strain evidence="5">DCEP-RM93M</strain>
    </source>
</reference>
<keyword evidence="1 2" id="KW-0539">Nucleus</keyword>
<dbReference type="PANTHER" id="PTHR47827">
    <property type="entry name" value="AHD DOMAIN-CONTAINING PROTEIN"/>
    <property type="match status" value="1"/>
</dbReference>
<dbReference type="PROSITE" id="PS51037">
    <property type="entry name" value="YEATS"/>
    <property type="match status" value="1"/>
</dbReference>
<evidence type="ECO:0000313" key="7">
    <source>
        <dbReference type="Proteomes" id="UP000030764"/>
    </source>
</evidence>
<dbReference type="EMBL" id="KL363202">
    <property type="protein sequence ID" value="KFD55117.1"/>
    <property type="molecule type" value="Genomic_DNA"/>
</dbReference>
<evidence type="ECO:0000313" key="5">
    <source>
        <dbReference type="EMBL" id="KFD55117.1"/>
    </source>
</evidence>
<dbReference type="InterPro" id="IPR055129">
    <property type="entry name" value="YEATS_dom"/>
</dbReference>